<accession>A0ABM7QJN5</accession>
<evidence type="ECO:0000256" key="1">
    <source>
        <dbReference type="SAM" id="MobiDB-lite"/>
    </source>
</evidence>
<evidence type="ECO:0000313" key="2">
    <source>
        <dbReference type="EMBL" id="BCU05936.1"/>
    </source>
</evidence>
<gene>
    <name evidence="2" type="ORF">Atep_06130</name>
</gene>
<dbReference type="EMBL" id="AP024563">
    <property type="protein sequence ID" value="BCU05936.1"/>
    <property type="molecule type" value="Genomic_DNA"/>
</dbReference>
<feature type="region of interest" description="Disordered" evidence="1">
    <location>
        <begin position="1"/>
        <end position="26"/>
    </location>
</feature>
<name>A0ABM7QJN5_9GAMM</name>
<feature type="compositionally biased region" description="Low complexity" evidence="1">
    <location>
        <begin position="8"/>
        <end position="19"/>
    </location>
</feature>
<evidence type="ECO:0000313" key="3">
    <source>
        <dbReference type="Proteomes" id="UP000680679"/>
    </source>
</evidence>
<organism evidence="2 3">
    <name type="scientific">Allochromatium tepidum</name>
    <dbReference type="NCBI Taxonomy" id="553982"/>
    <lineage>
        <taxon>Bacteria</taxon>
        <taxon>Pseudomonadati</taxon>
        <taxon>Pseudomonadota</taxon>
        <taxon>Gammaproteobacteria</taxon>
        <taxon>Chromatiales</taxon>
        <taxon>Chromatiaceae</taxon>
        <taxon>Allochromatium</taxon>
    </lineage>
</organism>
<protein>
    <submittedName>
        <fullName evidence="2">Uncharacterized protein</fullName>
    </submittedName>
</protein>
<dbReference type="Proteomes" id="UP000680679">
    <property type="component" value="Chromosome"/>
</dbReference>
<reference evidence="2 3" key="1">
    <citation type="submission" date="2021-04" db="EMBL/GenBank/DDBJ databases">
        <title>Complete genome sequencing of Allochromatium tepidum strain NZ.</title>
        <authorList>
            <person name="Tsukatani Y."/>
            <person name="Mori H."/>
        </authorList>
    </citation>
    <scope>NUCLEOTIDE SEQUENCE [LARGE SCALE GENOMIC DNA]</scope>
    <source>
        <strain evidence="2 3">NZ</strain>
    </source>
</reference>
<proteinExistence type="predicted"/>
<keyword evidence="3" id="KW-1185">Reference proteome</keyword>
<sequence length="66" mass="6528">MAGGFESEAQAGVAGGEAVPLAVGEGDGELTDAVEHAGDELGVACDADFEGIFDDEWEQVGGGLTT</sequence>